<reference evidence="1 2" key="1">
    <citation type="submission" date="2019-03" db="EMBL/GenBank/DDBJ databases">
        <title>First draft genome of Liparis tanakae, snailfish: a comprehensive survey of snailfish specific genes.</title>
        <authorList>
            <person name="Kim W."/>
            <person name="Song I."/>
            <person name="Jeong J.-H."/>
            <person name="Kim D."/>
            <person name="Kim S."/>
            <person name="Ryu S."/>
            <person name="Song J.Y."/>
            <person name="Lee S.K."/>
        </authorList>
    </citation>
    <scope>NUCLEOTIDE SEQUENCE [LARGE SCALE GENOMIC DNA]</scope>
    <source>
        <tissue evidence="1">Muscle</tissue>
    </source>
</reference>
<organism evidence="1 2">
    <name type="scientific">Liparis tanakae</name>
    <name type="common">Tanaka's snailfish</name>
    <dbReference type="NCBI Taxonomy" id="230148"/>
    <lineage>
        <taxon>Eukaryota</taxon>
        <taxon>Metazoa</taxon>
        <taxon>Chordata</taxon>
        <taxon>Craniata</taxon>
        <taxon>Vertebrata</taxon>
        <taxon>Euteleostomi</taxon>
        <taxon>Actinopterygii</taxon>
        <taxon>Neopterygii</taxon>
        <taxon>Teleostei</taxon>
        <taxon>Neoteleostei</taxon>
        <taxon>Acanthomorphata</taxon>
        <taxon>Eupercaria</taxon>
        <taxon>Perciformes</taxon>
        <taxon>Cottioidei</taxon>
        <taxon>Cottales</taxon>
        <taxon>Liparidae</taxon>
        <taxon>Liparis</taxon>
    </lineage>
</organism>
<dbReference type="Proteomes" id="UP000314294">
    <property type="component" value="Unassembled WGS sequence"/>
</dbReference>
<evidence type="ECO:0000313" key="1">
    <source>
        <dbReference type="EMBL" id="TNN80620.1"/>
    </source>
</evidence>
<name>A0A4Z2IRI7_9TELE</name>
<protein>
    <submittedName>
        <fullName evidence="1">Uncharacterized protein</fullName>
    </submittedName>
</protein>
<evidence type="ECO:0000313" key="2">
    <source>
        <dbReference type="Proteomes" id="UP000314294"/>
    </source>
</evidence>
<accession>A0A4Z2IRI7</accession>
<keyword evidence="2" id="KW-1185">Reference proteome</keyword>
<gene>
    <name evidence="1" type="ORF">EYF80_009128</name>
</gene>
<sequence>MPRLNEARCGCRDALPAARIDQLLQLISEVAGLSLSRVKTIDPDVIVQRCAGYGSKNSEFEPLGGRLADRLAHQALNEPVFLDVISTVVDGEDHWSGQQGSWRSTAHHGAQHRLDVLHRGSAEDKLHPVSTTLQGRSASAWKRCHRAELARDEKRADIQQTYETTVGS</sequence>
<comment type="caution">
    <text evidence="1">The sequence shown here is derived from an EMBL/GenBank/DDBJ whole genome shotgun (WGS) entry which is preliminary data.</text>
</comment>
<dbReference type="EMBL" id="SRLO01000053">
    <property type="protein sequence ID" value="TNN80620.1"/>
    <property type="molecule type" value="Genomic_DNA"/>
</dbReference>
<proteinExistence type="predicted"/>
<dbReference type="AlphaFoldDB" id="A0A4Z2IRI7"/>